<keyword evidence="8" id="KW-0663">Pyridoxal phosphate</keyword>
<reference evidence="14 15" key="1">
    <citation type="submission" date="2020-11" db="EMBL/GenBank/DDBJ databases">
        <authorList>
            <person name="Lassalle F."/>
        </authorList>
    </citation>
    <scope>NUCLEOTIDE SEQUENCE [LARGE SCALE GENOMIC DNA]</scope>
    <source>
        <strain evidence="14 15">AB21</strain>
    </source>
</reference>
<dbReference type="InterPro" id="IPR020578">
    <property type="entry name" value="Aminotrans_V_PyrdxlP_BS"/>
</dbReference>
<keyword evidence="7" id="KW-0479">Metal-binding</keyword>
<comment type="cofactor">
    <cofactor evidence="1 12">
        <name>pyridoxal 5'-phosphate</name>
        <dbReference type="ChEBI" id="CHEBI:597326"/>
    </cofactor>
</comment>
<comment type="similarity">
    <text evidence="3">Belongs to the class-V pyridoxal-phosphate-dependent aminotransferase family. NifS/IscS subfamily.</text>
</comment>
<evidence type="ECO:0000256" key="5">
    <source>
        <dbReference type="ARBA" id="ARBA00013558"/>
    </source>
</evidence>
<keyword evidence="6" id="KW-0808">Transferase</keyword>
<protein>
    <recommendedName>
        <fullName evidence="5">Cysteine desulfurase</fullName>
        <ecNumber evidence="4">2.8.1.7</ecNumber>
    </recommendedName>
</protein>
<evidence type="ECO:0000256" key="2">
    <source>
        <dbReference type="ARBA" id="ARBA00003120"/>
    </source>
</evidence>
<dbReference type="Gene3D" id="3.90.1150.10">
    <property type="entry name" value="Aspartate Aminotransferase, domain 1"/>
    <property type="match status" value="1"/>
</dbReference>
<proteinExistence type="inferred from homology"/>
<organism evidence="14 15">
    <name type="scientific">Pseudorhizobium halotolerans</name>
    <dbReference type="NCBI Taxonomy" id="1233081"/>
    <lineage>
        <taxon>Bacteria</taxon>
        <taxon>Pseudomonadati</taxon>
        <taxon>Pseudomonadota</taxon>
        <taxon>Alphaproteobacteria</taxon>
        <taxon>Hyphomicrobiales</taxon>
        <taxon>Rhizobiaceae</taxon>
        <taxon>Rhizobium/Agrobacterium group</taxon>
        <taxon>Pseudorhizobium</taxon>
    </lineage>
</organism>
<evidence type="ECO:0000256" key="8">
    <source>
        <dbReference type="ARBA" id="ARBA00022898"/>
    </source>
</evidence>
<keyword evidence="14" id="KW-0032">Aminotransferase</keyword>
<feature type="domain" description="Aminotransferase class V" evidence="13">
    <location>
        <begin position="19"/>
        <end position="375"/>
    </location>
</feature>
<keyword evidence="15" id="KW-1185">Reference proteome</keyword>
<dbReference type="Proteomes" id="UP000601041">
    <property type="component" value="Unassembled WGS sequence"/>
</dbReference>
<evidence type="ECO:0000313" key="14">
    <source>
        <dbReference type="EMBL" id="CAD7026085.1"/>
    </source>
</evidence>
<gene>
    <name evidence="14" type="ORF">RHAB21_01234</name>
</gene>
<evidence type="ECO:0000259" key="13">
    <source>
        <dbReference type="Pfam" id="PF00266"/>
    </source>
</evidence>
<evidence type="ECO:0000256" key="9">
    <source>
        <dbReference type="ARBA" id="ARBA00023004"/>
    </source>
</evidence>
<dbReference type="PIRSF" id="PIRSF005572">
    <property type="entry name" value="NifS"/>
    <property type="match status" value="1"/>
</dbReference>
<keyword evidence="9" id="KW-0408">Iron</keyword>
<dbReference type="Gene3D" id="3.40.640.10">
    <property type="entry name" value="Type I PLP-dependent aspartate aminotransferase-like (Major domain)"/>
    <property type="match status" value="1"/>
</dbReference>
<comment type="catalytic activity">
    <reaction evidence="11">
        <text>(sulfur carrier)-H + L-cysteine = (sulfur carrier)-SH + L-alanine</text>
        <dbReference type="Rhea" id="RHEA:43892"/>
        <dbReference type="Rhea" id="RHEA-COMP:14737"/>
        <dbReference type="Rhea" id="RHEA-COMP:14739"/>
        <dbReference type="ChEBI" id="CHEBI:29917"/>
        <dbReference type="ChEBI" id="CHEBI:35235"/>
        <dbReference type="ChEBI" id="CHEBI:57972"/>
        <dbReference type="ChEBI" id="CHEBI:64428"/>
        <dbReference type="EC" id="2.8.1.7"/>
    </reaction>
</comment>
<evidence type="ECO:0000256" key="12">
    <source>
        <dbReference type="RuleBase" id="RU004504"/>
    </source>
</evidence>
<comment type="caution">
    <text evidence="14">The sequence shown here is derived from an EMBL/GenBank/DDBJ whole genome shotgun (WGS) entry which is preliminary data.</text>
</comment>
<evidence type="ECO:0000256" key="6">
    <source>
        <dbReference type="ARBA" id="ARBA00022679"/>
    </source>
</evidence>
<evidence type="ECO:0000256" key="11">
    <source>
        <dbReference type="ARBA" id="ARBA00050776"/>
    </source>
</evidence>
<sequence length="397" mass="42479">MNEVVAIKALEPIAGSGPIYLDHHATTPVDSRVLEVVVKMMAEEYGNANGVENIHGERAARAVADAKETIARILSAEPEQVHFTAGSTEAIQLAISHAIATHSAPLRVAMTRVEHKAVIDTVLRAERLGLVEKSWIEVDENAQLNWQSVERVLTGGVDLICVMAANNEVGTIYPVRKVTHLAHHHGALVLVDATQAIGRMALDLDDDILDYIVLSAHKIYGPKGVGALVSASFDRSSVYGLQGAHNPTPNVAGAVAMGHACRLMELEGREENERLAMLRDRLQARLISLVPDLKVNGDSTSRLPHNLHLSAAGAPNDIVLNRLRGKVSLSTGSACNAGAQEPSHVLQAMGLPSALLESCLRIGLGRSTTLDEVERAAKLIAEAINEVRHDFTGGTHV</sequence>
<evidence type="ECO:0000256" key="7">
    <source>
        <dbReference type="ARBA" id="ARBA00022723"/>
    </source>
</evidence>
<dbReference type="PANTHER" id="PTHR11601">
    <property type="entry name" value="CYSTEINE DESULFURYLASE FAMILY MEMBER"/>
    <property type="match status" value="1"/>
</dbReference>
<evidence type="ECO:0000256" key="4">
    <source>
        <dbReference type="ARBA" id="ARBA00012239"/>
    </source>
</evidence>
<evidence type="ECO:0000256" key="3">
    <source>
        <dbReference type="ARBA" id="ARBA00006490"/>
    </source>
</evidence>
<accession>A0ABM8PEV8</accession>
<evidence type="ECO:0000313" key="15">
    <source>
        <dbReference type="Proteomes" id="UP000601041"/>
    </source>
</evidence>
<comment type="function">
    <text evidence="2">Catalyzes the removal of elemental sulfur atoms from cysteine to produce alanine. Seems to participate in the biosynthesis of the nitrogenase metalloclusters by providing the inorganic sulfur required for the Fe-S core formation.</text>
</comment>
<dbReference type="PANTHER" id="PTHR11601:SF34">
    <property type="entry name" value="CYSTEINE DESULFURASE"/>
    <property type="match status" value="1"/>
</dbReference>
<evidence type="ECO:0000256" key="1">
    <source>
        <dbReference type="ARBA" id="ARBA00001933"/>
    </source>
</evidence>
<dbReference type="GO" id="GO:0008483">
    <property type="term" value="F:transaminase activity"/>
    <property type="evidence" value="ECO:0007669"/>
    <property type="project" value="UniProtKB-KW"/>
</dbReference>
<evidence type="ECO:0000256" key="10">
    <source>
        <dbReference type="ARBA" id="ARBA00023014"/>
    </source>
</evidence>
<dbReference type="InterPro" id="IPR016454">
    <property type="entry name" value="Cysteine_dSase"/>
</dbReference>
<name>A0ABM8PEV8_9HYPH</name>
<dbReference type="EMBL" id="CABFWE030000002">
    <property type="protein sequence ID" value="CAD7026085.1"/>
    <property type="molecule type" value="Genomic_DNA"/>
</dbReference>
<dbReference type="InterPro" id="IPR015421">
    <property type="entry name" value="PyrdxlP-dep_Trfase_major"/>
</dbReference>
<dbReference type="InterPro" id="IPR000192">
    <property type="entry name" value="Aminotrans_V_dom"/>
</dbReference>
<dbReference type="RefSeq" id="WP_142586811.1">
    <property type="nucleotide sequence ID" value="NZ_CABFWE030000002.1"/>
</dbReference>
<dbReference type="PROSITE" id="PS00595">
    <property type="entry name" value="AA_TRANSFER_CLASS_5"/>
    <property type="match status" value="1"/>
</dbReference>
<dbReference type="Pfam" id="PF00266">
    <property type="entry name" value="Aminotran_5"/>
    <property type="match status" value="1"/>
</dbReference>
<keyword evidence="10" id="KW-0411">Iron-sulfur</keyword>
<dbReference type="EC" id="2.8.1.7" evidence="4"/>
<dbReference type="InterPro" id="IPR015422">
    <property type="entry name" value="PyrdxlP-dep_Trfase_small"/>
</dbReference>
<dbReference type="InterPro" id="IPR015424">
    <property type="entry name" value="PyrdxlP-dep_Trfase"/>
</dbReference>
<dbReference type="SUPFAM" id="SSF53383">
    <property type="entry name" value="PLP-dependent transferases"/>
    <property type="match status" value="1"/>
</dbReference>